<feature type="non-terminal residue" evidence="1">
    <location>
        <position position="1"/>
    </location>
</feature>
<accession>A0A7R9GIV2</accession>
<sequence length="205" mass="22795">MFPLVKDSSEATLTPYAIVGAPKLRFRWERVHVVYGLSLIGFSVYLSTRGVTKWLNPGQNCFEALGTNLSIATVVTKFDHCVQGSTSEEIQKILQHLDSSHWPKNAQKQLEFFILSTISLGTPNITASGFFSMRRPMFTANIRDCSGAAGEGAAVSRQARLLVTCNAGEGEPVPGLSRTFENFQRFPLSSPPARVYITLRQFYQW</sequence>
<name>A0A7R9GIV2_9CRUS</name>
<reference evidence="1" key="1">
    <citation type="submission" date="2020-11" db="EMBL/GenBank/DDBJ databases">
        <authorList>
            <person name="Tran Van P."/>
        </authorList>
    </citation>
    <scope>NUCLEOTIDE SEQUENCE</scope>
</reference>
<proteinExistence type="predicted"/>
<gene>
    <name evidence="1" type="ORF">NMOB1V02_LOCUS11782</name>
</gene>
<dbReference type="AlphaFoldDB" id="A0A7R9GIV2"/>
<evidence type="ECO:0000313" key="2">
    <source>
        <dbReference type="Proteomes" id="UP000678499"/>
    </source>
</evidence>
<organism evidence="1">
    <name type="scientific">Notodromas monacha</name>
    <dbReference type="NCBI Taxonomy" id="399045"/>
    <lineage>
        <taxon>Eukaryota</taxon>
        <taxon>Metazoa</taxon>
        <taxon>Ecdysozoa</taxon>
        <taxon>Arthropoda</taxon>
        <taxon>Crustacea</taxon>
        <taxon>Oligostraca</taxon>
        <taxon>Ostracoda</taxon>
        <taxon>Podocopa</taxon>
        <taxon>Podocopida</taxon>
        <taxon>Cypridocopina</taxon>
        <taxon>Cypridoidea</taxon>
        <taxon>Cyprididae</taxon>
        <taxon>Notodromas</taxon>
    </lineage>
</organism>
<keyword evidence="2" id="KW-1185">Reference proteome</keyword>
<dbReference type="EMBL" id="OA889235">
    <property type="protein sequence ID" value="CAD7284175.1"/>
    <property type="molecule type" value="Genomic_DNA"/>
</dbReference>
<protein>
    <submittedName>
        <fullName evidence="1">Uncharacterized protein</fullName>
    </submittedName>
</protein>
<dbReference type="Proteomes" id="UP000678499">
    <property type="component" value="Unassembled WGS sequence"/>
</dbReference>
<evidence type="ECO:0000313" key="1">
    <source>
        <dbReference type="EMBL" id="CAD7284175.1"/>
    </source>
</evidence>
<dbReference type="EMBL" id="CAJPEX010007198">
    <property type="protein sequence ID" value="CAG0924327.1"/>
    <property type="molecule type" value="Genomic_DNA"/>
</dbReference>